<organism evidence="11 12">
    <name type="scientific">Plakobranchus ocellatus</name>
    <dbReference type="NCBI Taxonomy" id="259542"/>
    <lineage>
        <taxon>Eukaryota</taxon>
        <taxon>Metazoa</taxon>
        <taxon>Spiralia</taxon>
        <taxon>Lophotrochozoa</taxon>
        <taxon>Mollusca</taxon>
        <taxon>Gastropoda</taxon>
        <taxon>Heterobranchia</taxon>
        <taxon>Euthyneura</taxon>
        <taxon>Panpulmonata</taxon>
        <taxon>Sacoglossa</taxon>
        <taxon>Placobranchoidea</taxon>
        <taxon>Plakobranchidae</taxon>
        <taxon>Plakobranchus</taxon>
    </lineage>
</organism>
<keyword evidence="6" id="KW-0479">Metal-binding</keyword>
<dbReference type="PANTHER" id="PTHR11935:SF94">
    <property type="entry name" value="TENZING NORGAY, ISOFORM C"/>
    <property type="match status" value="1"/>
</dbReference>
<comment type="caution">
    <text evidence="11">The sequence shown here is derived from an EMBL/GenBank/DDBJ whole genome shotgun (WGS) entry which is preliminary data.</text>
</comment>
<evidence type="ECO:0000256" key="2">
    <source>
        <dbReference type="ARBA" id="ARBA00001947"/>
    </source>
</evidence>
<keyword evidence="7 11" id="KW-0378">Hydrolase</keyword>
<evidence type="ECO:0000313" key="12">
    <source>
        <dbReference type="Proteomes" id="UP000735302"/>
    </source>
</evidence>
<dbReference type="PANTHER" id="PTHR11935">
    <property type="entry name" value="BETA LACTAMASE DOMAIN"/>
    <property type="match status" value="1"/>
</dbReference>
<dbReference type="Pfam" id="PF00753">
    <property type="entry name" value="Lactamase_B"/>
    <property type="match status" value="1"/>
</dbReference>
<evidence type="ECO:0000313" key="11">
    <source>
        <dbReference type="EMBL" id="GFO28213.1"/>
    </source>
</evidence>
<evidence type="ECO:0000256" key="5">
    <source>
        <dbReference type="ARBA" id="ARBA00011917"/>
    </source>
</evidence>
<proteinExistence type="inferred from homology"/>
<evidence type="ECO:0000256" key="7">
    <source>
        <dbReference type="ARBA" id="ARBA00022801"/>
    </source>
</evidence>
<name>A0AAV4CB35_9GAST</name>
<evidence type="ECO:0000256" key="4">
    <source>
        <dbReference type="ARBA" id="ARBA00006759"/>
    </source>
</evidence>
<reference evidence="11 12" key="1">
    <citation type="journal article" date="2021" name="Elife">
        <title>Chloroplast acquisition without the gene transfer in kleptoplastic sea slugs, Plakobranchus ocellatus.</title>
        <authorList>
            <person name="Maeda T."/>
            <person name="Takahashi S."/>
            <person name="Yoshida T."/>
            <person name="Shimamura S."/>
            <person name="Takaki Y."/>
            <person name="Nagai Y."/>
            <person name="Toyoda A."/>
            <person name="Suzuki Y."/>
            <person name="Arimoto A."/>
            <person name="Ishii H."/>
            <person name="Satoh N."/>
            <person name="Nishiyama T."/>
            <person name="Hasebe M."/>
            <person name="Maruyama T."/>
            <person name="Minagawa J."/>
            <person name="Obokata J."/>
            <person name="Shigenobu S."/>
        </authorList>
    </citation>
    <scope>NUCLEOTIDE SEQUENCE [LARGE SCALE GENOMIC DNA]</scope>
</reference>
<evidence type="ECO:0000256" key="9">
    <source>
        <dbReference type="ARBA" id="ARBA00031044"/>
    </source>
</evidence>
<dbReference type="SUPFAM" id="SSF56281">
    <property type="entry name" value="Metallo-hydrolase/oxidoreductase"/>
    <property type="match status" value="1"/>
</dbReference>
<evidence type="ECO:0000256" key="1">
    <source>
        <dbReference type="ARBA" id="ARBA00001623"/>
    </source>
</evidence>
<dbReference type="InterPro" id="IPR035680">
    <property type="entry name" value="Clx_II_MBL"/>
</dbReference>
<gene>
    <name evidence="11" type="ORF">PoB_005471800</name>
</gene>
<comment type="similarity">
    <text evidence="4">Belongs to the metallo-beta-lactamase superfamily. Glyoxalase II family.</text>
</comment>
<keyword evidence="8" id="KW-0862">Zinc</keyword>
<dbReference type="CDD" id="cd07723">
    <property type="entry name" value="hydroxyacylglutathione_hydrolase_MBL-fold"/>
    <property type="match status" value="1"/>
</dbReference>
<comment type="cofactor">
    <cofactor evidence="2">
        <name>Zn(2+)</name>
        <dbReference type="ChEBI" id="CHEBI:29105"/>
    </cofactor>
</comment>
<dbReference type="EC" id="3.1.2.6" evidence="5"/>
<dbReference type="GO" id="GO:0004416">
    <property type="term" value="F:hydroxyacylglutathione hydrolase activity"/>
    <property type="evidence" value="ECO:0007669"/>
    <property type="project" value="UniProtKB-EC"/>
</dbReference>
<dbReference type="GO" id="GO:0046872">
    <property type="term" value="F:metal ion binding"/>
    <property type="evidence" value="ECO:0007669"/>
    <property type="project" value="UniProtKB-KW"/>
</dbReference>
<dbReference type="AlphaFoldDB" id="A0AAV4CB35"/>
<dbReference type="SMART" id="SM00849">
    <property type="entry name" value="Lactamase_B"/>
    <property type="match status" value="1"/>
</dbReference>
<comment type="catalytic activity">
    <reaction evidence="1">
        <text>an S-(2-hydroxyacyl)glutathione + H2O = a 2-hydroxy carboxylate + glutathione + H(+)</text>
        <dbReference type="Rhea" id="RHEA:21864"/>
        <dbReference type="ChEBI" id="CHEBI:15377"/>
        <dbReference type="ChEBI" id="CHEBI:15378"/>
        <dbReference type="ChEBI" id="CHEBI:57925"/>
        <dbReference type="ChEBI" id="CHEBI:58896"/>
        <dbReference type="ChEBI" id="CHEBI:71261"/>
        <dbReference type="EC" id="3.1.2.6"/>
    </reaction>
</comment>
<sequence>MSVCKTLFIRSASTRSCHRLKSLLAVFNAASPLSLRRPCHSSILLTQHRDMKVKLLPALADNYMYLIIDEATKKCAVVDPVEPDKVQAALKDEGVELTTVMTTHHHWDHAGGNEKLIEAVGKKEVVGGDSRIGALTRKVGHGDEFKIGNLNVKCLFTPCHTSGHICYFVTGPSNSDPAVFTGDTLFVAGCGKFFEGSPAQMYSALVEILGVLPGETVQFLGIIFFLHSSVGLKISIVNKKLETSAV</sequence>
<dbReference type="InterPro" id="IPR001279">
    <property type="entry name" value="Metallo-B-lactamas"/>
</dbReference>
<evidence type="ECO:0000256" key="6">
    <source>
        <dbReference type="ARBA" id="ARBA00022723"/>
    </source>
</evidence>
<dbReference type="Gene3D" id="3.60.15.10">
    <property type="entry name" value="Ribonuclease Z/Hydroxyacylglutathione hydrolase-like"/>
    <property type="match status" value="1"/>
</dbReference>
<comment type="pathway">
    <text evidence="3">Secondary metabolite metabolism; methylglyoxal degradation; (R)-lactate from methylglyoxal: step 2/2.</text>
</comment>
<dbReference type="InterPro" id="IPR036866">
    <property type="entry name" value="RibonucZ/Hydroxyglut_hydro"/>
</dbReference>
<dbReference type="Proteomes" id="UP000735302">
    <property type="component" value="Unassembled WGS sequence"/>
</dbReference>
<evidence type="ECO:0000259" key="10">
    <source>
        <dbReference type="SMART" id="SM00849"/>
    </source>
</evidence>
<protein>
    <recommendedName>
        <fullName evidence="5">hydroxyacylglutathione hydrolase</fullName>
        <ecNumber evidence="5">3.1.2.6</ecNumber>
    </recommendedName>
    <alternativeName>
        <fullName evidence="9">Glyoxalase II</fullName>
    </alternativeName>
</protein>
<evidence type="ECO:0000256" key="3">
    <source>
        <dbReference type="ARBA" id="ARBA00004963"/>
    </source>
</evidence>
<evidence type="ECO:0000256" key="8">
    <source>
        <dbReference type="ARBA" id="ARBA00022833"/>
    </source>
</evidence>
<accession>A0AAV4CB35</accession>
<keyword evidence="12" id="KW-1185">Reference proteome</keyword>
<feature type="domain" description="Metallo-beta-lactamase" evidence="10">
    <location>
        <begin position="61"/>
        <end position="222"/>
    </location>
</feature>
<dbReference type="EMBL" id="BLXT01006012">
    <property type="protein sequence ID" value="GFO28213.1"/>
    <property type="molecule type" value="Genomic_DNA"/>
</dbReference>